<dbReference type="EMBL" id="MGAI01000001">
    <property type="protein sequence ID" value="OGK45758.1"/>
    <property type="molecule type" value="Genomic_DNA"/>
</dbReference>
<sequence>MMKKISKDPKKRRKKRVSGNIFGTKEKPRISPFLSNRFTYIQIIDDVQRKTLTSYSSLKLARSNKHSKGKKVDEAKIVGLELAKQARKLGVTKAIFDRGLYAYKGRVRALAEGLREGGLKI</sequence>
<dbReference type="Pfam" id="PF00861">
    <property type="entry name" value="Ribosomal_L18p"/>
    <property type="match status" value="1"/>
</dbReference>
<dbReference type="InterPro" id="IPR005484">
    <property type="entry name" value="Ribosomal_uL18_bac/plant/anim"/>
</dbReference>
<gene>
    <name evidence="7" type="primary">rplR</name>
    <name evidence="9" type="ORF">A3B40_05925</name>
</gene>
<dbReference type="PANTHER" id="PTHR12899">
    <property type="entry name" value="39S RIBOSOMAL PROTEIN L18, MITOCHONDRIAL"/>
    <property type="match status" value="1"/>
</dbReference>
<comment type="function">
    <text evidence="7">This is one of the proteins that bind and probably mediate the attachment of the 5S RNA into the large ribosomal subunit, where it forms part of the central protuberance.</text>
</comment>
<dbReference type="GO" id="GO:0008097">
    <property type="term" value="F:5S rRNA binding"/>
    <property type="evidence" value="ECO:0007669"/>
    <property type="project" value="TreeGrafter"/>
</dbReference>
<keyword evidence="2 7" id="KW-0699">rRNA-binding</keyword>
<dbReference type="GO" id="GO:1990904">
    <property type="term" value="C:ribonucleoprotein complex"/>
    <property type="evidence" value="ECO:0007669"/>
    <property type="project" value="UniProtKB-KW"/>
</dbReference>
<dbReference type="Proteomes" id="UP000178040">
    <property type="component" value="Unassembled WGS sequence"/>
</dbReference>
<dbReference type="GO" id="GO:0006412">
    <property type="term" value="P:translation"/>
    <property type="evidence" value="ECO:0007669"/>
    <property type="project" value="UniProtKB-UniRule"/>
</dbReference>
<evidence type="ECO:0000256" key="8">
    <source>
        <dbReference type="SAM" id="MobiDB-lite"/>
    </source>
</evidence>
<keyword evidence="5 7" id="KW-0687">Ribonucleoprotein</keyword>
<accession>A0A1F7IQY0</accession>
<organism evidence="9 10">
    <name type="scientific">Candidatus Roizmanbacteria bacterium RIFCSPLOWO2_01_FULL_37_16</name>
    <dbReference type="NCBI Taxonomy" id="1802058"/>
    <lineage>
        <taxon>Bacteria</taxon>
        <taxon>Candidatus Roizmaniibacteriota</taxon>
    </lineage>
</organism>
<protein>
    <recommendedName>
        <fullName evidence="6 7">Large ribosomal subunit protein uL18</fullName>
    </recommendedName>
</protein>
<evidence type="ECO:0000256" key="4">
    <source>
        <dbReference type="ARBA" id="ARBA00022980"/>
    </source>
</evidence>
<dbReference type="PANTHER" id="PTHR12899:SF3">
    <property type="entry name" value="LARGE RIBOSOMAL SUBUNIT PROTEIN UL18M"/>
    <property type="match status" value="1"/>
</dbReference>
<dbReference type="CDD" id="cd00432">
    <property type="entry name" value="Ribosomal_L18_L5e"/>
    <property type="match status" value="1"/>
</dbReference>
<dbReference type="InterPro" id="IPR004389">
    <property type="entry name" value="Ribosomal_uL18_bac-type"/>
</dbReference>
<evidence type="ECO:0000313" key="9">
    <source>
        <dbReference type="EMBL" id="OGK45758.1"/>
    </source>
</evidence>
<dbReference type="GO" id="GO:0003735">
    <property type="term" value="F:structural constituent of ribosome"/>
    <property type="evidence" value="ECO:0007669"/>
    <property type="project" value="InterPro"/>
</dbReference>
<proteinExistence type="inferred from homology"/>
<evidence type="ECO:0000256" key="6">
    <source>
        <dbReference type="ARBA" id="ARBA00035197"/>
    </source>
</evidence>
<evidence type="ECO:0000313" key="10">
    <source>
        <dbReference type="Proteomes" id="UP000178040"/>
    </source>
</evidence>
<comment type="subunit">
    <text evidence="7">Part of the 50S ribosomal subunit; part of the 5S rRNA/L5/L18/L25 subcomplex. Contacts the 5S and 23S rRNAs.</text>
</comment>
<evidence type="ECO:0000256" key="7">
    <source>
        <dbReference type="HAMAP-Rule" id="MF_01337"/>
    </source>
</evidence>
<comment type="similarity">
    <text evidence="1 7">Belongs to the universal ribosomal protein uL18 family.</text>
</comment>
<dbReference type="AlphaFoldDB" id="A0A1F7IQY0"/>
<comment type="caution">
    <text evidence="9">The sequence shown here is derived from an EMBL/GenBank/DDBJ whole genome shotgun (WGS) entry which is preliminary data.</text>
</comment>
<dbReference type="GO" id="GO:0005840">
    <property type="term" value="C:ribosome"/>
    <property type="evidence" value="ECO:0007669"/>
    <property type="project" value="UniProtKB-KW"/>
</dbReference>
<dbReference type="InterPro" id="IPR057268">
    <property type="entry name" value="Ribosomal_L18"/>
</dbReference>
<dbReference type="GO" id="GO:0005737">
    <property type="term" value="C:cytoplasm"/>
    <property type="evidence" value="ECO:0007669"/>
    <property type="project" value="UniProtKB-ARBA"/>
</dbReference>
<dbReference type="NCBIfam" id="TIGR00060">
    <property type="entry name" value="L18_bact"/>
    <property type="match status" value="1"/>
</dbReference>
<name>A0A1F7IQY0_9BACT</name>
<evidence type="ECO:0000256" key="5">
    <source>
        <dbReference type="ARBA" id="ARBA00023274"/>
    </source>
</evidence>
<feature type="region of interest" description="Disordered" evidence="8">
    <location>
        <begin position="1"/>
        <end position="24"/>
    </location>
</feature>
<evidence type="ECO:0000256" key="3">
    <source>
        <dbReference type="ARBA" id="ARBA00022884"/>
    </source>
</evidence>
<keyword evidence="4 7" id="KW-0689">Ribosomal protein</keyword>
<keyword evidence="3 7" id="KW-0694">RNA-binding</keyword>
<evidence type="ECO:0000256" key="2">
    <source>
        <dbReference type="ARBA" id="ARBA00022730"/>
    </source>
</evidence>
<reference evidence="9 10" key="1">
    <citation type="journal article" date="2016" name="Nat. Commun.">
        <title>Thousands of microbial genomes shed light on interconnected biogeochemical processes in an aquifer system.</title>
        <authorList>
            <person name="Anantharaman K."/>
            <person name="Brown C.T."/>
            <person name="Hug L.A."/>
            <person name="Sharon I."/>
            <person name="Castelle C.J."/>
            <person name="Probst A.J."/>
            <person name="Thomas B.C."/>
            <person name="Singh A."/>
            <person name="Wilkins M.J."/>
            <person name="Karaoz U."/>
            <person name="Brodie E.L."/>
            <person name="Williams K.H."/>
            <person name="Hubbard S.S."/>
            <person name="Banfield J.F."/>
        </authorList>
    </citation>
    <scope>NUCLEOTIDE SEQUENCE [LARGE SCALE GENOMIC DNA]</scope>
</reference>
<dbReference type="Gene3D" id="3.30.420.100">
    <property type="match status" value="1"/>
</dbReference>
<dbReference type="HAMAP" id="MF_01337_B">
    <property type="entry name" value="Ribosomal_uL18_B"/>
    <property type="match status" value="1"/>
</dbReference>
<evidence type="ECO:0000256" key="1">
    <source>
        <dbReference type="ARBA" id="ARBA00007116"/>
    </source>
</evidence>
<dbReference type="SUPFAM" id="SSF53137">
    <property type="entry name" value="Translational machinery components"/>
    <property type="match status" value="1"/>
</dbReference>